<comment type="caution">
    <text evidence="1">The sequence shown here is derived from an EMBL/GenBank/DDBJ whole genome shotgun (WGS) entry which is preliminary data.</text>
</comment>
<name>A0ABX2ZNP9_9BACI</name>
<protein>
    <recommendedName>
        <fullName evidence="3">LysM domain-containing protein</fullName>
    </recommendedName>
</protein>
<evidence type="ECO:0008006" key="3">
    <source>
        <dbReference type="Google" id="ProtNLM"/>
    </source>
</evidence>
<keyword evidence="2" id="KW-1185">Reference proteome</keyword>
<proteinExistence type="predicted"/>
<sequence>MKKIAFLLGSLLLAYIIFFDLQVGTIPTKHIATVAKATKSETKSTSLPKFEKIQVKNGDTVLGIIEDLNPDFNQPISQITKDFSALNNGLSPTKIQSGKSYKFPIYSSQK</sequence>
<evidence type="ECO:0000313" key="1">
    <source>
        <dbReference type="EMBL" id="ODG91355.1"/>
    </source>
</evidence>
<dbReference type="RefSeq" id="WP_069034138.1">
    <property type="nucleotide sequence ID" value="NZ_MDKC01000023.1"/>
</dbReference>
<reference evidence="1 2" key="1">
    <citation type="submission" date="2016-07" db="EMBL/GenBank/DDBJ databases">
        <authorList>
            <person name="Townsley L."/>
            <person name="Shank E.A."/>
        </authorList>
    </citation>
    <scope>NUCLEOTIDE SEQUENCE [LARGE SCALE GENOMIC DNA]</scope>
    <source>
        <strain evidence="1 2">CH01</strain>
    </source>
</reference>
<dbReference type="EMBL" id="MDKC01000023">
    <property type="protein sequence ID" value="ODG91355.1"/>
    <property type="molecule type" value="Genomic_DNA"/>
</dbReference>
<organism evidence="1 2">
    <name type="scientific">Gottfriedia luciferensis</name>
    <dbReference type="NCBI Taxonomy" id="178774"/>
    <lineage>
        <taxon>Bacteria</taxon>
        <taxon>Bacillati</taxon>
        <taxon>Bacillota</taxon>
        <taxon>Bacilli</taxon>
        <taxon>Bacillales</taxon>
        <taxon>Bacillaceae</taxon>
        <taxon>Gottfriedia</taxon>
    </lineage>
</organism>
<gene>
    <name evidence="1" type="ORF">BED47_06770</name>
</gene>
<accession>A0ABX2ZNP9</accession>
<evidence type="ECO:0000313" key="2">
    <source>
        <dbReference type="Proteomes" id="UP000094580"/>
    </source>
</evidence>
<dbReference type="Proteomes" id="UP000094580">
    <property type="component" value="Unassembled WGS sequence"/>
</dbReference>